<keyword evidence="2" id="KW-1185">Reference proteome</keyword>
<sequence length="128" mass="14742">MKMLTAKVHVDKLHTAIRKKPITLQHLAFAEPPNVPLIYPVSVEETVEPRATGGGSRRRGRVHRFKDFHYEAPVTIGVHDLTPYSKIFFLPFEWAYENANPEKVGTSRRILLPLREFQFQVSAHQNIL</sequence>
<proteinExistence type="predicted"/>
<protein>
    <submittedName>
        <fullName evidence="1">Uncharacterized protein</fullName>
    </submittedName>
</protein>
<organism evidence="1 2">
    <name type="scientific">Orchesella dallaii</name>
    <dbReference type="NCBI Taxonomy" id="48710"/>
    <lineage>
        <taxon>Eukaryota</taxon>
        <taxon>Metazoa</taxon>
        <taxon>Ecdysozoa</taxon>
        <taxon>Arthropoda</taxon>
        <taxon>Hexapoda</taxon>
        <taxon>Collembola</taxon>
        <taxon>Entomobryomorpha</taxon>
        <taxon>Entomobryoidea</taxon>
        <taxon>Orchesellidae</taxon>
        <taxon>Orchesellinae</taxon>
        <taxon>Orchesella</taxon>
    </lineage>
</organism>
<dbReference type="Proteomes" id="UP001642540">
    <property type="component" value="Unassembled WGS sequence"/>
</dbReference>
<accession>A0ABP1R848</accession>
<comment type="caution">
    <text evidence="1">The sequence shown here is derived from an EMBL/GenBank/DDBJ whole genome shotgun (WGS) entry which is preliminary data.</text>
</comment>
<reference evidence="1 2" key="1">
    <citation type="submission" date="2024-08" db="EMBL/GenBank/DDBJ databases">
        <authorList>
            <person name="Cucini C."/>
            <person name="Frati F."/>
        </authorList>
    </citation>
    <scope>NUCLEOTIDE SEQUENCE [LARGE SCALE GENOMIC DNA]</scope>
</reference>
<name>A0ABP1R848_9HEXA</name>
<dbReference type="EMBL" id="CAXLJM020000062">
    <property type="protein sequence ID" value="CAL8120374.1"/>
    <property type="molecule type" value="Genomic_DNA"/>
</dbReference>
<gene>
    <name evidence="1" type="ORF">ODALV1_LOCUS18963</name>
</gene>
<evidence type="ECO:0000313" key="1">
    <source>
        <dbReference type="EMBL" id="CAL8120374.1"/>
    </source>
</evidence>
<evidence type="ECO:0000313" key="2">
    <source>
        <dbReference type="Proteomes" id="UP001642540"/>
    </source>
</evidence>